<dbReference type="CDD" id="cd00077">
    <property type="entry name" value="HDc"/>
    <property type="match status" value="1"/>
</dbReference>
<dbReference type="Pfam" id="PF13487">
    <property type="entry name" value="HD_5"/>
    <property type="match status" value="1"/>
</dbReference>
<dbReference type="Gene3D" id="1.10.3210.10">
    <property type="entry name" value="Hypothetical protein af1432"/>
    <property type="match status" value="1"/>
</dbReference>
<dbReference type="PROSITE" id="PS51831">
    <property type="entry name" value="HD"/>
    <property type="match status" value="1"/>
</dbReference>
<keyword evidence="3" id="KW-0378">Hydrolase</keyword>
<dbReference type="PROSITE" id="PS51832">
    <property type="entry name" value="HD_GYP"/>
    <property type="match status" value="1"/>
</dbReference>
<sequence>MSQKIKVTPEYLTQGMYVAELDRPWLDSPFLFQGFLINSDSLLEEVNAVCDFVYIDIELSDPAICNQLQVLASRPAPITKEVTLKTLPHNPDEKDHKNYIKKLRQSRITFDNATQYIHQALDDARLGTSVNTKKAKQLVSELADQILTNQHALVWLTFLKNRDEYTANHCVNVCILALSFGRCLGLDKQQLNQVGLGGLLHDLGKMQIPAEILNKPGKLTPEEFEIIKQHPELGFKLLKDEKELSIEVLDAVLHHHERKKAHGYPDQLTEEKIPLLTQIISIVDVYDAVTSNRCYHNGISPYEALNKIYKWAEKDFNKELVESLIKCLGIYPIGSVVELSNGMVGVVISASKSARLRPMIMLVLDKNKQYFKKRKILNLANPRWRQGTRAIEIDQILNPSRYDINIKQIIEEESRTL</sequence>
<evidence type="ECO:0000259" key="1">
    <source>
        <dbReference type="PROSITE" id="PS51831"/>
    </source>
</evidence>
<dbReference type="EMBL" id="UOFT01000074">
    <property type="protein sequence ID" value="VAW98922.1"/>
    <property type="molecule type" value="Genomic_DNA"/>
</dbReference>
<gene>
    <name evidence="3" type="ORF">MNBD_GAMMA23-2147</name>
</gene>
<dbReference type="SUPFAM" id="SSF109604">
    <property type="entry name" value="HD-domain/PDEase-like"/>
    <property type="match status" value="1"/>
</dbReference>
<dbReference type="InterPro" id="IPR006675">
    <property type="entry name" value="HDIG_dom"/>
</dbReference>
<evidence type="ECO:0000313" key="3">
    <source>
        <dbReference type="EMBL" id="VAW98922.1"/>
    </source>
</evidence>
<dbReference type="InterPro" id="IPR006674">
    <property type="entry name" value="HD_domain"/>
</dbReference>
<name>A0A3B1AG14_9ZZZZ</name>
<feature type="domain" description="HD" evidence="1">
    <location>
        <begin position="166"/>
        <end position="289"/>
    </location>
</feature>
<dbReference type="AlphaFoldDB" id="A0A3B1AG14"/>
<organism evidence="3">
    <name type="scientific">hydrothermal vent metagenome</name>
    <dbReference type="NCBI Taxonomy" id="652676"/>
    <lineage>
        <taxon>unclassified sequences</taxon>
        <taxon>metagenomes</taxon>
        <taxon>ecological metagenomes</taxon>
    </lineage>
</organism>
<dbReference type="NCBIfam" id="TIGR00277">
    <property type="entry name" value="HDIG"/>
    <property type="match status" value="1"/>
</dbReference>
<dbReference type="InterPro" id="IPR003607">
    <property type="entry name" value="HD/PDEase_dom"/>
</dbReference>
<dbReference type="PANTHER" id="PTHR43155:SF2">
    <property type="entry name" value="CYCLIC DI-GMP PHOSPHODIESTERASE PA4108"/>
    <property type="match status" value="1"/>
</dbReference>
<protein>
    <submittedName>
        <fullName evidence="3">Metal-dependent phosphohydrolase</fullName>
    </submittedName>
</protein>
<evidence type="ECO:0000259" key="2">
    <source>
        <dbReference type="PROSITE" id="PS51832"/>
    </source>
</evidence>
<reference evidence="3" key="1">
    <citation type="submission" date="2018-06" db="EMBL/GenBank/DDBJ databases">
        <authorList>
            <person name="Zhirakovskaya E."/>
        </authorList>
    </citation>
    <scope>NUCLEOTIDE SEQUENCE</scope>
</reference>
<dbReference type="InterPro" id="IPR021812">
    <property type="entry name" value="DUF3391"/>
</dbReference>
<accession>A0A3B1AG14</accession>
<dbReference type="Pfam" id="PF11871">
    <property type="entry name" value="DUF3391"/>
    <property type="match status" value="1"/>
</dbReference>
<dbReference type="PANTHER" id="PTHR43155">
    <property type="entry name" value="CYCLIC DI-GMP PHOSPHODIESTERASE PA4108-RELATED"/>
    <property type="match status" value="1"/>
</dbReference>
<dbReference type="GO" id="GO:0016787">
    <property type="term" value="F:hydrolase activity"/>
    <property type="evidence" value="ECO:0007669"/>
    <property type="project" value="UniProtKB-KW"/>
</dbReference>
<feature type="domain" description="HD-GYP" evidence="2">
    <location>
        <begin position="144"/>
        <end position="340"/>
    </location>
</feature>
<dbReference type="InterPro" id="IPR037522">
    <property type="entry name" value="HD_GYP_dom"/>
</dbReference>
<proteinExistence type="predicted"/>
<dbReference type="SMART" id="SM00471">
    <property type="entry name" value="HDc"/>
    <property type="match status" value="1"/>
</dbReference>